<keyword evidence="2 3" id="KW-0186">Copper</keyword>
<feature type="disulfide bond" description="Redox-active" evidence="4">
    <location>
        <begin position="67"/>
        <end position="71"/>
    </location>
</feature>
<dbReference type="Gene3D" id="3.40.30.10">
    <property type="entry name" value="Glutaredoxin"/>
    <property type="match status" value="1"/>
</dbReference>
<feature type="binding site" evidence="3">
    <location>
        <position position="71"/>
    </location>
    <ligand>
        <name>Cu cation</name>
        <dbReference type="ChEBI" id="CHEBI:23378"/>
    </ligand>
</feature>
<feature type="binding site" evidence="3">
    <location>
        <position position="67"/>
    </location>
    <ligand>
        <name>Cu cation</name>
        <dbReference type="ChEBI" id="CHEBI:23378"/>
    </ligand>
</feature>
<dbReference type="Pfam" id="PF02630">
    <property type="entry name" value="SCO1-SenC"/>
    <property type="match status" value="1"/>
</dbReference>
<dbReference type="SUPFAM" id="SSF52833">
    <property type="entry name" value="Thioredoxin-like"/>
    <property type="match status" value="1"/>
</dbReference>
<comment type="similarity">
    <text evidence="1">Belongs to the SCO1/2 family.</text>
</comment>
<dbReference type="STRING" id="1292034.OR37_00398"/>
<dbReference type="GO" id="GO:0046872">
    <property type="term" value="F:metal ion binding"/>
    <property type="evidence" value="ECO:0007669"/>
    <property type="project" value="UniProtKB-KW"/>
</dbReference>
<evidence type="ECO:0000256" key="3">
    <source>
        <dbReference type="PIRSR" id="PIRSR603782-1"/>
    </source>
</evidence>
<keyword evidence="8" id="KW-1185">Reference proteome</keyword>
<evidence type="ECO:0000256" key="4">
    <source>
        <dbReference type="PIRSR" id="PIRSR603782-2"/>
    </source>
</evidence>
<keyword evidence="4" id="KW-1015">Disulfide bond</keyword>
<sequence length="191" mass="20801" precursor="true">MRRMLIATGLAVLAAMPLAACHPKDEAGRSLLQIGGPFNLIDQDGKPVSEKSLLGKPTAIFFGFTYCPEVCPTTMADLTSWLKTLGPDADKLNVVFVSVDPERDTPRQLKTYLSNFDPRIRGFTGTPAAVAKAAKEYRIYYQKVPQDGGGYTIDHSSAIYLFDAKGQFVGPIGYQSPADRAVAQLRDLIKS</sequence>
<dbReference type="InterPro" id="IPR036249">
    <property type="entry name" value="Thioredoxin-like_sf"/>
</dbReference>
<dbReference type="AlphaFoldDB" id="R0D6A1"/>
<dbReference type="FunFam" id="3.40.30.10:FF:000013">
    <property type="entry name" value="Blast:Protein SCO1 homolog, mitochondrial"/>
    <property type="match status" value="1"/>
</dbReference>
<dbReference type="CDD" id="cd02968">
    <property type="entry name" value="SCO"/>
    <property type="match status" value="1"/>
</dbReference>
<dbReference type="Proteomes" id="UP000013063">
    <property type="component" value="Unassembled WGS sequence"/>
</dbReference>
<dbReference type="PANTHER" id="PTHR12151">
    <property type="entry name" value="ELECTRON TRANSPORT PROTIN SCO1/SENC FAMILY MEMBER"/>
    <property type="match status" value="1"/>
</dbReference>
<gene>
    <name evidence="7" type="ORF">OR37_00398</name>
</gene>
<evidence type="ECO:0000313" key="8">
    <source>
        <dbReference type="Proteomes" id="UP000013063"/>
    </source>
</evidence>
<accession>R0D6A1</accession>
<proteinExistence type="inferred from homology"/>
<keyword evidence="3" id="KW-0479">Metal-binding</keyword>
<evidence type="ECO:0000256" key="1">
    <source>
        <dbReference type="ARBA" id="ARBA00010996"/>
    </source>
</evidence>
<feature type="binding site" evidence="3">
    <location>
        <position position="155"/>
    </location>
    <ligand>
        <name>Cu cation</name>
        <dbReference type="ChEBI" id="CHEBI:23378"/>
    </ligand>
</feature>
<feature type="chain" id="PRO_5004348078" description="Thioredoxin domain-containing protein" evidence="5">
    <location>
        <begin position="21"/>
        <end position="191"/>
    </location>
</feature>
<evidence type="ECO:0000313" key="7">
    <source>
        <dbReference type="EMBL" id="ENZ83890.1"/>
    </source>
</evidence>
<organism evidence="7 8">
    <name type="scientific">Caulobacter vibrioides OR37</name>
    <dbReference type="NCBI Taxonomy" id="1292034"/>
    <lineage>
        <taxon>Bacteria</taxon>
        <taxon>Pseudomonadati</taxon>
        <taxon>Pseudomonadota</taxon>
        <taxon>Alphaproteobacteria</taxon>
        <taxon>Caulobacterales</taxon>
        <taxon>Caulobacteraceae</taxon>
        <taxon>Caulobacter</taxon>
    </lineage>
</organism>
<dbReference type="InterPro" id="IPR013766">
    <property type="entry name" value="Thioredoxin_domain"/>
</dbReference>
<dbReference type="InterPro" id="IPR003782">
    <property type="entry name" value="SCO1/SenC"/>
</dbReference>
<keyword evidence="5" id="KW-0732">Signal</keyword>
<evidence type="ECO:0000259" key="6">
    <source>
        <dbReference type="PROSITE" id="PS51352"/>
    </source>
</evidence>
<protein>
    <recommendedName>
        <fullName evidence="6">Thioredoxin domain-containing protein</fullName>
    </recommendedName>
</protein>
<dbReference type="eggNOG" id="COG1999">
    <property type="taxonomic scope" value="Bacteria"/>
</dbReference>
<feature type="domain" description="Thioredoxin" evidence="6">
    <location>
        <begin position="29"/>
        <end position="191"/>
    </location>
</feature>
<reference evidence="7 8" key="1">
    <citation type="journal article" date="2013" name="Genome Announc.">
        <title>Draft Genome Sequence for Caulobacter sp. Strain OR37, a Bacterium Tolerant to Heavy Metals.</title>
        <authorList>
            <person name="Utturkar S.M."/>
            <person name="Bollmann A."/>
            <person name="Brzoska R.M."/>
            <person name="Klingeman D.M."/>
            <person name="Epstein S.E."/>
            <person name="Palumbo A.V."/>
            <person name="Brown S.D."/>
        </authorList>
    </citation>
    <scope>NUCLEOTIDE SEQUENCE [LARGE SCALE GENOMIC DNA]</scope>
    <source>
        <strain evidence="7 8">OR37</strain>
    </source>
</reference>
<dbReference type="RefSeq" id="WP_004615468.1">
    <property type="nucleotide sequence ID" value="NZ_APMP01000001.1"/>
</dbReference>
<feature type="signal peptide" evidence="5">
    <location>
        <begin position="1"/>
        <end position="20"/>
    </location>
</feature>
<dbReference type="PROSITE" id="PS51352">
    <property type="entry name" value="THIOREDOXIN_2"/>
    <property type="match status" value="1"/>
</dbReference>
<evidence type="ECO:0000256" key="5">
    <source>
        <dbReference type="SAM" id="SignalP"/>
    </source>
</evidence>
<dbReference type="PANTHER" id="PTHR12151:SF25">
    <property type="entry name" value="LINALOOL DEHYDRATASE_ISOMERASE DOMAIN-CONTAINING PROTEIN"/>
    <property type="match status" value="1"/>
</dbReference>
<name>R0D6A1_CAUVI</name>
<dbReference type="OrthoDB" id="9790194at2"/>
<comment type="caution">
    <text evidence="7">The sequence shown here is derived from an EMBL/GenBank/DDBJ whole genome shotgun (WGS) entry which is preliminary data.</text>
</comment>
<dbReference type="EMBL" id="APMP01000001">
    <property type="protein sequence ID" value="ENZ83890.1"/>
    <property type="molecule type" value="Genomic_DNA"/>
</dbReference>
<evidence type="ECO:0000256" key="2">
    <source>
        <dbReference type="ARBA" id="ARBA00023008"/>
    </source>
</evidence>
<dbReference type="PATRIC" id="fig|1292034.3.peg.395"/>